<dbReference type="SUPFAM" id="SSF48264">
    <property type="entry name" value="Cytochrome P450"/>
    <property type="match status" value="1"/>
</dbReference>
<evidence type="ECO:0000256" key="4">
    <source>
        <dbReference type="ARBA" id="ARBA00010617"/>
    </source>
</evidence>
<evidence type="ECO:0000313" key="14">
    <source>
        <dbReference type="EMBL" id="CAH0391424.1"/>
    </source>
</evidence>
<dbReference type="PRINTS" id="PR00463">
    <property type="entry name" value="EP450I"/>
</dbReference>
<dbReference type="GO" id="GO:0004497">
    <property type="term" value="F:monooxygenase activity"/>
    <property type="evidence" value="ECO:0007669"/>
    <property type="project" value="UniProtKB-KW"/>
</dbReference>
<evidence type="ECO:0000256" key="12">
    <source>
        <dbReference type="ARBA" id="ARBA00023136"/>
    </source>
</evidence>
<evidence type="ECO:0000256" key="13">
    <source>
        <dbReference type="PIRSR" id="PIRSR602401-1"/>
    </source>
</evidence>
<dbReference type="GO" id="GO:0016705">
    <property type="term" value="F:oxidoreductase activity, acting on paired donors, with incorporation or reduction of molecular oxygen"/>
    <property type="evidence" value="ECO:0007669"/>
    <property type="project" value="InterPro"/>
</dbReference>
<keyword evidence="5 13" id="KW-0349">Heme</keyword>
<dbReference type="Pfam" id="PF00067">
    <property type="entry name" value="p450"/>
    <property type="match status" value="1"/>
</dbReference>
<dbReference type="GO" id="GO:0005506">
    <property type="term" value="F:iron ion binding"/>
    <property type="evidence" value="ECO:0007669"/>
    <property type="project" value="InterPro"/>
</dbReference>
<keyword evidence="11" id="KW-0503">Monooxygenase</keyword>
<evidence type="ECO:0000256" key="2">
    <source>
        <dbReference type="ARBA" id="ARBA00004174"/>
    </source>
</evidence>
<keyword evidence="15" id="KW-1185">Reference proteome</keyword>
<evidence type="ECO:0000256" key="10">
    <source>
        <dbReference type="ARBA" id="ARBA00023004"/>
    </source>
</evidence>
<keyword evidence="10 13" id="KW-0408">Iron</keyword>
<evidence type="ECO:0000256" key="8">
    <source>
        <dbReference type="ARBA" id="ARBA00022848"/>
    </source>
</evidence>
<evidence type="ECO:0000313" key="15">
    <source>
        <dbReference type="Proteomes" id="UP001152759"/>
    </source>
</evidence>
<comment type="subcellular location">
    <subcellularLocation>
        <location evidence="3">Endoplasmic reticulum membrane</location>
        <topology evidence="3">Peripheral membrane protein</topology>
    </subcellularLocation>
    <subcellularLocation>
        <location evidence="2">Microsome membrane</location>
        <topology evidence="2">Peripheral membrane protein</topology>
    </subcellularLocation>
</comment>
<evidence type="ECO:0000256" key="5">
    <source>
        <dbReference type="ARBA" id="ARBA00022617"/>
    </source>
</evidence>
<protein>
    <recommendedName>
        <fullName evidence="16">Cytochrome P450</fullName>
    </recommendedName>
</protein>
<gene>
    <name evidence="14" type="ORF">BEMITA_LOCUS10041</name>
</gene>
<name>A0A9P0AGR9_BEMTA</name>
<dbReference type="GO" id="GO:0005789">
    <property type="term" value="C:endoplasmic reticulum membrane"/>
    <property type="evidence" value="ECO:0007669"/>
    <property type="project" value="UniProtKB-SubCell"/>
</dbReference>
<keyword evidence="12" id="KW-0472">Membrane</keyword>
<dbReference type="InterPro" id="IPR050196">
    <property type="entry name" value="Cytochrome_P450_Monoox"/>
</dbReference>
<dbReference type="PANTHER" id="PTHR24291">
    <property type="entry name" value="CYTOCHROME P450 FAMILY 4"/>
    <property type="match status" value="1"/>
</dbReference>
<keyword evidence="7" id="KW-0256">Endoplasmic reticulum</keyword>
<feature type="binding site" description="axial binding residue" evidence="13">
    <location>
        <position position="447"/>
    </location>
    <ligand>
        <name>heme</name>
        <dbReference type="ChEBI" id="CHEBI:30413"/>
    </ligand>
    <ligandPart>
        <name>Fe</name>
        <dbReference type="ChEBI" id="CHEBI:18248"/>
    </ligandPart>
</feature>
<dbReference type="InterPro" id="IPR036396">
    <property type="entry name" value="Cyt_P450_sf"/>
</dbReference>
<keyword evidence="6 13" id="KW-0479">Metal-binding</keyword>
<comment type="similarity">
    <text evidence="4">Belongs to the cytochrome P450 family.</text>
</comment>
<evidence type="ECO:0000256" key="6">
    <source>
        <dbReference type="ARBA" id="ARBA00022723"/>
    </source>
</evidence>
<dbReference type="FunFam" id="1.10.630.10:FF:000182">
    <property type="entry name" value="Cytochrome P450 3A4"/>
    <property type="match status" value="1"/>
</dbReference>
<dbReference type="PANTHER" id="PTHR24291:SF189">
    <property type="entry name" value="CYTOCHROME P450 4C3-RELATED"/>
    <property type="match status" value="1"/>
</dbReference>
<dbReference type="Gene3D" id="1.10.630.10">
    <property type="entry name" value="Cytochrome P450"/>
    <property type="match status" value="1"/>
</dbReference>
<dbReference type="GO" id="GO:0020037">
    <property type="term" value="F:heme binding"/>
    <property type="evidence" value="ECO:0007669"/>
    <property type="project" value="InterPro"/>
</dbReference>
<evidence type="ECO:0000256" key="1">
    <source>
        <dbReference type="ARBA" id="ARBA00001971"/>
    </source>
</evidence>
<organism evidence="14 15">
    <name type="scientific">Bemisia tabaci</name>
    <name type="common">Sweetpotato whitefly</name>
    <name type="synonym">Aleurodes tabaci</name>
    <dbReference type="NCBI Taxonomy" id="7038"/>
    <lineage>
        <taxon>Eukaryota</taxon>
        <taxon>Metazoa</taxon>
        <taxon>Ecdysozoa</taxon>
        <taxon>Arthropoda</taxon>
        <taxon>Hexapoda</taxon>
        <taxon>Insecta</taxon>
        <taxon>Pterygota</taxon>
        <taxon>Neoptera</taxon>
        <taxon>Paraneoptera</taxon>
        <taxon>Hemiptera</taxon>
        <taxon>Sternorrhyncha</taxon>
        <taxon>Aleyrodoidea</taxon>
        <taxon>Aleyrodidae</taxon>
        <taxon>Aleyrodinae</taxon>
        <taxon>Bemisia</taxon>
    </lineage>
</organism>
<dbReference type="AlphaFoldDB" id="A0A9P0AGR9"/>
<keyword evidence="8" id="KW-0492">Microsome</keyword>
<dbReference type="InterPro" id="IPR002401">
    <property type="entry name" value="Cyt_P450_E_grp-I"/>
</dbReference>
<keyword evidence="9" id="KW-0560">Oxidoreductase</keyword>
<reference evidence="14" key="1">
    <citation type="submission" date="2021-12" db="EMBL/GenBank/DDBJ databases">
        <authorList>
            <person name="King R."/>
        </authorList>
    </citation>
    <scope>NUCLEOTIDE SEQUENCE</scope>
</reference>
<dbReference type="CDD" id="cd20628">
    <property type="entry name" value="CYP4"/>
    <property type="match status" value="1"/>
</dbReference>
<sequence length="507" mass="57949">MILFLLLTFAIGYVLYFLSKFVPRYNRQYELMEKIPGPPIHSRILGNISLMMATPENLPTLIYDQYKAYGGIIRHWISVIPTVMVAEADYAEIYFTAKGVEEKSDLYSIFEDWLGNGLITSGGALWHERRKLITPAFHFNALNGLCDTLVQNAERLVQKLKEHPADAPVNVTTLMHLVALDNICESAMGIKIDALNNPKLDYIQAVEEAGVISTIRSLRPWCWSRLFYYTPLGRKYRKCLDKVFEMANTAIQNSKNKRSSQQIENEDANKNKGKKKLAFLDILLEACDSTTKPLSDEGLRDEVNTFMFAGHETTASSMGFTLFLLGNHPEMQEKCYEELGDIFQGSDRRLTVDDLRNMKYLEQVIKESLRLYPSATVISRQVGAETQFGKYVVPEGATVNLSIYTMHRDPKYFPNPDVFDPDRFSPENSVDRHPFAYTPFAAGSRNCIGQRFAMMEMKVVLSYILRNFTFESSYGEDEMKISFDLVPRAKKPIEIKFKLRNAPLIDK</sequence>
<dbReference type="Proteomes" id="UP001152759">
    <property type="component" value="Chromosome 6"/>
</dbReference>
<evidence type="ECO:0000256" key="3">
    <source>
        <dbReference type="ARBA" id="ARBA00004406"/>
    </source>
</evidence>
<proteinExistence type="inferred from homology"/>
<dbReference type="EMBL" id="OU963867">
    <property type="protein sequence ID" value="CAH0391424.1"/>
    <property type="molecule type" value="Genomic_DNA"/>
</dbReference>
<evidence type="ECO:0008006" key="16">
    <source>
        <dbReference type="Google" id="ProtNLM"/>
    </source>
</evidence>
<evidence type="ECO:0000256" key="7">
    <source>
        <dbReference type="ARBA" id="ARBA00022824"/>
    </source>
</evidence>
<accession>A0A9P0AGR9</accession>
<dbReference type="PRINTS" id="PR00385">
    <property type="entry name" value="P450"/>
</dbReference>
<dbReference type="InterPro" id="IPR001128">
    <property type="entry name" value="Cyt_P450"/>
</dbReference>
<evidence type="ECO:0000256" key="9">
    <source>
        <dbReference type="ARBA" id="ARBA00023002"/>
    </source>
</evidence>
<evidence type="ECO:0000256" key="11">
    <source>
        <dbReference type="ARBA" id="ARBA00023033"/>
    </source>
</evidence>
<comment type="cofactor">
    <cofactor evidence="1 13">
        <name>heme</name>
        <dbReference type="ChEBI" id="CHEBI:30413"/>
    </cofactor>
</comment>